<organism evidence="2 3">
    <name type="scientific">Nannocystis radixulma</name>
    <dbReference type="NCBI Taxonomy" id="2995305"/>
    <lineage>
        <taxon>Bacteria</taxon>
        <taxon>Pseudomonadati</taxon>
        <taxon>Myxococcota</taxon>
        <taxon>Polyangia</taxon>
        <taxon>Nannocystales</taxon>
        <taxon>Nannocystaceae</taxon>
        <taxon>Nannocystis</taxon>
    </lineage>
</organism>
<comment type="caution">
    <text evidence="2">The sequence shown here is derived from an EMBL/GenBank/DDBJ whole genome shotgun (WGS) entry which is preliminary data.</text>
</comment>
<dbReference type="RefSeq" id="WP_272011018.1">
    <property type="nucleotide sequence ID" value="NZ_JAQNDN010000028.1"/>
</dbReference>
<keyword evidence="1" id="KW-0732">Signal</keyword>
<sequence>MLMKNWIVHVGAAVAVALASGGLYAQTSSGTHGLGVEGMFAVHSVSATEAAPAPTAPPAAEPGDKQEKRGFVVACDKPGDGLANFSWEEGAGSTTIYYHNNCSHAVKVTIHASDGVGVDYSECWKVKAGKKGKKEIKTSPFGEFHKLTRGC</sequence>
<keyword evidence="3" id="KW-1185">Reference proteome</keyword>
<feature type="chain" id="PRO_5045485920" evidence="1">
    <location>
        <begin position="26"/>
        <end position="151"/>
    </location>
</feature>
<evidence type="ECO:0000256" key="1">
    <source>
        <dbReference type="SAM" id="SignalP"/>
    </source>
</evidence>
<accession>A0ABT5BQ09</accession>
<protein>
    <submittedName>
        <fullName evidence="2">Uncharacterized protein</fullName>
    </submittedName>
</protein>
<name>A0ABT5BQ09_9BACT</name>
<dbReference type="Proteomes" id="UP001217838">
    <property type="component" value="Unassembled WGS sequence"/>
</dbReference>
<feature type="signal peptide" evidence="1">
    <location>
        <begin position="1"/>
        <end position="25"/>
    </location>
</feature>
<reference evidence="2 3" key="1">
    <citation type="submission" date="2022-11" db="EMBL/GenBank/DDBJ databases">
        <title>Minimal conservation of predation-associated metabolite biosynthetic gene clusters underscores biosynthetic potential of Myxococcota including descriptions for ten novel species: Archangium lansinium sp. nov., Myxococcus landrumus sp. nov., Nannocystis bai.</title>
        <authorList>
            <person name="Ahearne A."/>
            <person name="Stevens C."/>
            <person name="Dowd S."/>
        </authorList>
    </citation>
    <scope>NUCLEOTIDE SEQUENCE [LARGE SCALE GENOMIC DNA]</scope>
    <source>
        <strain evidence="2 3">NCELM</strain>
    </source>
</reference>
<evidence type="ECO:0000313" key="3">
    <source>
        <dbReference type="Proteomes" id="UP001217838"/>
    </source>
</evidence>
<gene>
    <name evidence="2" type="ORF">POL58_48465</name>
</gene>
<proteinExistence type="predicted"/>
<evidence type="ECO:0000313" key="2">
    <source>
        <dbReference type="EMBL" id="MDC0675670.1"/>
    </source>
</evidence>
<dbReference type="EMBL" id="JAQNDN010000028">
    <property type="protein sequence ID" value="MDC0675670.1"/>
    <property type="molecule type" value="Genomic_DNA"/>
</dbReference>